<name>A0A1Y3BGF7_EURMA</name>
<gene>
    <name evidence="1" type="ORF">BLA29_006509</name>
</gene>
<dbReference type="EMBL" id="MUJZ01020679">
    <property type="protein sequence ID" value="OTF79942.1"/>
    <property type="molecule type" value="Genomic_DNA"/>
</dbReference>
<comment type="caution">
    <text evidence="1">The sequence shown here is derived from an EMBL/GenBank/DDBJ whole genome shotgun (WGS) entry which is preliminary data.</text>
</comment>
<evidence type="ECO:0000313" key="1">
    <source>
        <dbReference type="EMBL" id="OTF79942.1"/>
    </source>
</evidence>
<proteinExistence type="predicted"/>
<dbReference type="Proteomes" id="UP000194236">
    <property type="component" value="Unassembled WGS sequence"/>
</dbReference>
<organism evidence="1 2">
    <name type="scientific">Euroglyphus maynei</name>
    <name type="common">Mayne's house dust mite</name>
    <dbReference type="NCBI Taxonomy" id="6958"/>
    <lineage>
        <taxon>Eukaryota</taxon>
        <taxon>Metazoa</taxon>
        <taxon>Ecdysozoa</taxon>
        <taxon>Arthropoda</taxon>
        <taxon>Chelicerata</taxon>
        <taxon>Arachnida</taxon>
        <taxon>Acari</taxon>
        <taxon>Acariformes</taxon>
        <taxon>Sarcoptiformes</taxon>
        <taxon>Astigmata</taxon>
        <taxon>Psoroptidia</taxon>
        <taxon>Analgoidea</taxon>
        <taxon>Pyroglyphidae</taxon>
        <taxon>Pyroglyphinae</taxon>
        <taxon>Euroglyphus</taxon>
    </lineage>
</organism>
<accession>A0A1Y3BGF7</accession>
<protein>
    <submittedName>
        <fullName evidence="1">Uncharacterized protein</fullName>
    </submittedName>
</protein>
<sequence length="318" mass="36248">MVPFDEIKMLFPDHITFTAEYWAALDVNSKFAHLGDAFGATYCSRTSIHFTQQFGYTFAKFIFATVGKLPSEGTCRLVSNLLDCQTVPFSFTSESMKIWNDINLLPLPVKYDILEDMCVNTNDCSKIFQIILKRLRTYGLSTLSTICECVKKFPTIPWEGIFESWYPGEFEKAGQAMGAFKNVMFPILEKELLDIHSVAHYRQVGGACAHILEFTGANKTIGRHVGLKSYRLTDEKKDYILKMMKSEKPEGVPVRESTWRIISEFTQDGMSDDDLRRLATEHREKVAATMSRINAEERNELIRQARLHGFFAPDAGTE</sequence>
<keyword evidence="2" id="KW-1185">Reference proteome</keyword>
<reference evidence="1 2" key="1">
    <citation type="submission" date="2017-03" db="EMBL/GenBank/DDBJ databases">
        <title>Genome Survey of Euroglyphus maynei.</title>
        <authorList>
            <person name="Arlian L.G."/>
            <person name="Morgan M.S."/>
            <person name="Rider S.D."/>
        </authorList>
    </citation>
    <scope>NUCLEOTIDE SEQUENCE [LARGE SCALE GENOMIC DNA]</scope>
    <source>
        <strain evidence="1">Arlian Lab</strain>
        <tissue evidence="1">Whole body</tissue>
    </source>
</reference>
<dbReference type="AlphaFoldDB" id="A0A1Y3BGF7"/>
<evidence type="ECO:0000313" key="2">
    <source>
        <dbReference type="Proteomes" id="UP000194236"/>
    </source>
</evidence>